<dbReference type="Proteomes" id="UP000694680">
    <property type="component" value="Chromosome 1"/>
</dbReference>
<dbReference type="GO" id="GO:0015074">
    <property type="term" value="P:DNA integration"/>
    <property type="evidence" value="ECO:0007669"/>
    <property type="project" value="InterPro"/>
</dbReference>
<name>A0A8C5D4N0_GOUWI</name>
<dbReference type="Ensembl" id="ENSGWIT00000000715.1">
    <property type="protein sequence ID" value="ENSGWIP00000000652.1"/>
    <property type="gene ID" value="ENSGWIG00000000416.1"/>
</dbReference>
<proteinExistence type="predicted"/>
<sequence>MEQLHEGAVGGHFGAEKTLARLKTRYHWYNMRDDVTLWCRTCVSCAAKARPRKTPRAAMGTVQVGAPMERIAVDLMGPLNETERHNRFILVVQDYFSKWVEAYPVPNELATTVAEKIVSEWVCRYGAPRALHSDQGSNFESAVFRGMCELLGIEKTRTTPFHPQSDGQVERFNATLQKALATMSERCHWDWDLMIPYSLMAYRATKHSSTGLTPNMMLFGREITEPVDLVVGLPPGENDINTIPEYVMQLRQQLELAHQLAREALGKSSERAKKQYDKNICQVQYQIGAAVWHLIKGTKRVKNKVRKFLPAYEGPYFIVGVLDDLIYRIQK</sequence>
<dbReference type="FunFam" id="1.10.340.70:FF:000001">
    <property type="entry name" value="Retrovirus-related Pol polyprotein from transposon gypsy-like Protein"/>
    <property type="match status" value="1"/>
</dbReference>
<evidence type="ECO:0000313" key="3">
    <source>
        <dbReference type="Ensembl" id="ENSGWIP00000000652.1"/>
    </source>
</evidence>
<evidence type="ECO:0000259" key="2">
    <source>
        <dbReference type="PROSITE" id="PS50994"/>
    </source>
</evidence>
<dbReference type="InterPro" id="IPR050951">
    <property type="entry name" value="Retrovirus_Pol_polyprotein"/>
</dbReference>
<dbReference type="Gene3D" id="1.10.340.70">
    <property type="match status" value="1"/>
</dbReference>
<dbReference type="Pfam" id="PF17921">
    <property type="entry name" value="Integrase_H2C2"/>
    <property type="match status" value="1"/>
</dbReference>
<dbReference type="GO" id="GO:0003676">
    <property type="term" value="F:nucleic acid binding"/>
    <property type="evidence" value="ECO:0007669"/>
    <property type="project" value="InterPro"/>
</dbReference>
<accession>A0A8C5D4N0</accession>
<organism evidence="3 4">
    <name type="scientific">Gouania willdenowi</name>
    <name type="common">Blunt-snouted clingfish</name>
    <name type="synonym">Lepadogaster willdenowi</name>
    <dbReference type="NCBI Taxonomy" id="441366"/>
    <lineage>
        <taxon>Eukaryota</taxon>
        <taxon>Metazoa</taxon>
        <taxon>Chordata</taxon>
        <taxon>Craniata</taxon>
        <taxon>Vertebrata</taxon>
        <taxon>Euteleostomi</taxon>
        <taxon>Actinopterygii</taxon>
        <taxon>Neopterygii</taxon>
        <taxon>Teleostei</taxon>
        <taxon>Neoteleostei</taxon>
        <taxon>Acanthomorphata</taxon>
        <taxon>Ovalentaria</taxon>
        <taxon>Blenniimorphae</taxon>
        <taxon>Blenniiformes</taxon>
        <taxon>Gobiesocoidei</taxon>
        <taxon>Gobiesocidae</taxon>
        <taxon>Gobiesocinae</taxon>
        <taxon>Gouania</taxon>
    </lineage>
</organism>
<evidence type="ECO:0000313" key="4">
    <source>
        <dbReference type="Proteomes" id="UP000694680"/>
    </source>
</evidence>
<dbReference type="SUPFAM" id="SSF53098">
    <property type="entry name" value="Ribonuclease H-like"/>
    <property type="match status" value="1"/>
</dbReference>
<keyword evidence="4" id="KW-1185">Reference proteome</keyword>
<reference evidence="3" key="1">
    <citation type="submission" date="2020-06" db="EMBL/GenBank/DDBJ databases">
        <authorList>
            <consortium name="Wellcome Sanger Institute Data Sharing"/>
        </authorList>
    </citation>
    <scope>NUCLEOTIDE SEQUENCE [LARGE SCALE GENOMIC DNA]</scope>
</reference>
<feature type="domain" description="Integrase catalytic" evidence="2">
    <location>
        <begin position="63"/>
        <end position="222"/>
    </location>
</feature>
<reference evidence="3" key="2">
    <citation type="submission" date="2025-08" db="UniProtKB">
        <authorList>
            <consortium name="Ensembl"/>
        </authorList>
    </citation>
    <scope>IDENTIFICATION</scope>
</reference>
<reference evidence="3" key="3">
    <citation type="submission" date="2025-09" db="UniProtKB">
        <authorList>
            <consortium name="Ensembl"/>
        </authorList>
    </citation>
    <scope>IDENTIFICATION</scope>
</reference>
<protein>
    <recommendedName>
        <fullName evidence="1">Gypsy retrotransposon integrase-like protein 1</fullName>
    </recommendedName>
</protein>
<dbReference type="InterPro" id="IPR012337">
    <property type="entry name" value="RNaseH-like_sf"/>
</dbReference>
<dbReference type="InterPro" id="IPR001584">
    <property type="entry name" value="Integrase_cat-core"/>
</dbReference>
<dbReference type="PANTHER" id="PTHR37984">
    <property type="entry name" value="PROTEIN CBG26694"/>
    <property type="match status" value="1"/>
</dbReference>
<dbReference type="Gene3D" id="3.30.420.10">
    <property type="entry name" value="Ribonuclease H-like superfamily/Ribonuclease H"/>
    <property type="match status" value="1"/>
</dbReference>
<dbReference type="PANTHER" id="PTHR37984:SF15">
    <property type="entry name" value="INTEGRASE CATALYTIC DOMAIN-CONTAINING PROTEIN"/>
    <property type="match status" value="1"/>
</dbReference>
<dbReference type="PROSITE" id="PS50994">
    <property type="entry name" value="INTEGRASE"/>
    <property type="match status" value="1"/>
</dbReference>
<evidence type="ECO:0000256" key="1">
    <source>
        <dbReference type="ARBA" id="ARBA00039658"/>
    </source>
</evidence>
<dbReference type="Pfam" id="PF00665">
    <property type="entry name" value="rve"/>
    <property type="match status" value="1"/>
</dbReference>
<dbReference type="InterPro" id="IPR036397">
    <property type="entry name" value="RNaseH_sf"/>
</dbReference>
<dbReference type="FunFam" id="3.30.420.10:FF:000032">
    <property type="entry name" value="Retrovirus-related Pol polyprotein from transposon 297-like Protein"/>
    <property type="match status" value="1"/>
</dbReference>
<dbReference type="AlphaFoldDB" id="A0A8C5D4N0"/>
<dbReference type="InterPro" id="IPR041588">
    <property type="entry name" value="Integrase_H2C2"/>
</dbReference>